<dbReference type="PRINTS" id="PR00376">
    <property type="entry name" value="IL1BCENZYME"/>
</dbReference>
<dbReference type="AlphaFoldDB" id="A0A7J7K6H6"/>
<dbReference type="GO" id="GO:0004197">
    <property type="term" value="F:cysteine-type endopeptidase activity"/>
    <property type="evidence" value="ECO:0007669"/>
    <property type="project" value="InterPro"/>
</dbReference>
<dbReference type="InterPro" id="IPR052039">
    <property type="entry name" value="Caspase-related_regulators"/>
</dbReference>
<dbReference type="GO" id="GO:0006508">
    <property type="term" value="P:proteolysis"/>
    <property type="evidence" value="ECO:0007669"/>
    <property type="project" value="InterPro"/>
</dbReference>
<dbReference type="InterPro" id="IPR011600">
    <property type="entry name" value="Pept_C14_caspase"/>
</dbReference>
<evidence type="ECO:0000256" key="2">
    <source>
        <dbReference type="SAM" id="MobiDB-lite"/>
    </source>
</evidence>
<dbReference type="Pfam" id="PF00656">
    <property type="entry name" value="Peptidase_C14"/>
    <property type="match status" value="1"/>
</dbReference>
<dbReference type="OrthoDB" id="6162091at2759"/>
<dbReference type="SUPFAM" id="SSF52129">
    <property type="entry name" value="Caspase-like"/>
    <property type="match status" value="1"/>
</dbReference>
<evidence type="ECO:0000259" key="3">
    <source>
        <dbReference type="PROSITE" id="PS50208"/>
    </source>
</evidence>
<dbReference type="Gene3D" id="3.40.50.1460">
    <property type="match status" value="1"/>
</dbReference>
<keyword evidence="5" id="KW-1185">Reference proteome</keyword>
<dbReference type="PANTHER" id="PTHR22576:SF41">
    <property type="entry name" value="CASPASE 14, APOPTOSIS-RELATED CYSTEINE PEPTIDASE"/>
    <property type="match status" value="1"/>
</dbReference>
<feature type="region of interest" description="Disordered" evidence="2">
    <location>
        <begin position="14"/>
        <end position="33"/>
    </location>
</feature>
<comment type="similarity">
    <text evidence="1">Belongs to the peptidase C14A family.</text>
</comment>
<dbReference type="InterPro" id="IPR029030">
    <property type="entry name" value="Caspase-like_dom_sf"/>
</dbReference>
<comment type="caution">
    <text evidence="4">The sequence shown here is derived from an EMBL/GenBank/DDBJ whole genome shotgun (WGS) entry which is preliminary data.</text>
</comment>
<protein>
    <recommendedName>
        <fullName evidence="3">Caspase family p20 domain-containing protein</fullName>
    </recommendedName>
</protein>
<dbReference type="InterPro" id="IPR015917">
    <property type="entry name" value="Pept_C14A"/>
</dbReference>
<proteinExistence type="inferred from homology"/>
<evidence type="ECO:0000313" key="5">
    <source>
        <dbReference type="Proteomes" id="UP000593567"/>
    </source>
</evidence>
<organism evidence="4 5">
    <name type="scientific">Bugula neritina</name>
    <name type="common">Brown bryozoan</name>
    <name type="synonym">Sertularia neritina</name>
    <dbReference type="NCBI Taxonomy" id="10212"/>
    <lineage>
        <taxon>Eukaryota</taxon>
        <taxon>Metazoa</taxon>
        <taxon>Spiralia</taxon>
        <taxon>Lophotrochozoa</taxon>
        <taxon>Bryozoa</taxon>
        <taxon>Gymnolaemata</taxon>
        <taxon>Cheilostomatida</taxon>
        <taxon>Flustrina</taxon>
        <taxon>Buguloidea</taxon>
        <taxon>Bugulidae</taxon>
        <taxon>Bugula</taxon>
    </lineage>
</organism>
<reference evidence="4" key="1">
    <citation type="submission" date="2020-06" db="EMBL/GenBank/DDBJ databases">
        <title>Draft genome of Bugula neritina, a colonial animal packing powerful symbionts and potential medicines.</title>
        <authorList>
            <person name="Rayko M."/>
        </authorList>
    </citation>
    <scope>NUCLEOTIDE SEQUENCE [LARGE SCALE GENOMIC DNA]</scope>
    <source>
        <strain evidence="4">Kwan_BN1</strain>
    </source>
</reference>
<dbReference type="InterPro" id="IPR001309">
    <property type="entry name" value="Pept_C14_p20"/>
</dbReference>
<sequence>MNLYFIVANSSQSDLPAPTKTANDDLSDLSDDEENLYPDRKEVEEMKFIRLRLNPTSNPKIRQLFSNTDKVFTMTRQRGRALIINNMNFEKRPDLCRKGSDVDVENLSTMLKTLKFDVVTHTDLKAEVFLLLFTYQVKNLLSLFSSQTLYVYTDYVARGLQV</sequence>
<dbReference type="PANTHER" id="PTHR22576">
    <property type="entry name" value="MUCOSA ASSOCIATED LYMPHOID TISSUE LYMPHOMA TRANSLOCATION PROTEIN 1/PARACASPASE"/>
    <property type="match status" value="1"/>
</dbReference>
<dbReference type="Proteomes" id="UP000593567">
    <property type="component" value="Unassembled WGS sequence"/>
</dbReference>
<accession>A0A7J7K6H6</accession>
<gene>
    <name evidence="4" type="ORF">EB796_007478</name>
</gene>
<evidence type="ECO:0000313" key="4">
    <source>
        <dbReference type="EMBL" id="KAF6034219.1"/>
    </source>
</evidence>
<name>A0A7J7K6H6_BUGNE</name>
<dbReference type="PROSITE" id="PS50208">
    <property type="entry name" value="CASPASE_P20"/>
    <property type="match status" value="1"/>
</dbReference>
<feature type="domain" description="Caspase family p20" evidence="3">
    <location>
        <begin position="77"/>
        <end position="127"/>
    </location>
</feature>
<evidence type="ECO:0000256" key="1">
    <source>
        <dbReference type="ARBA" id="ARBA00010134"/>
    </source>
</evidence>
<dbReference type="EMBL" id="VXIV02001126">
    <property type="protein sequence ID" value="KAF6034219.1"/>
    <property type="molecule type" value="Genomic_DNA"/>
</dbReference>